<evidence type="ECO:0000256" key="1">
    <source>
        <dbReference type="SAM" id="Phobius"/>
    </source>
</evidence>
<protein>
    <submittedName>
        <fullName evidence="2">Uncharacterized protein</fullName>
    </submittedName>
</protein>
<reference evidence="3" key="1">
    <citation type="journal article" date="2013" name="PLoS Genet.">
        <title>The genome of Spraguea lophii and the basis of host-microsporidian interactions.</title>
        <authorList>
            <person name="Campbell S.E."/>
            <person name="Williams T.A."/>
            <person name="Yousuf A."/>
            <person name="Soanes D.M."/>
            <person name="Paszkiewicz K.H."/>
            <person name="Williams B.A.P."/>
        </authorList>
    </citation>
    <scope>NUCLEOTIDE SEQUENCE [LARGE SCALE GENOMIC DNA]</scope>
    <source>
        <strain evidence="3">42_110</strain>
    </source>
</reference>
<feature type="transmembrane region" description="Helical" evidence="1">
    <location>
        <begin position="7"/>
        <end position="26"/>
    </location>
</feature>
<dbReference type="InParanoid" id="S7W5E3"/>
<evidence type="ECO:0000313" key="3">
    <source>
        <dbReference type="Proteomes" id="UP000014978"/>
    </source>
</evidence>
<dbReference type="VEuPathDB" id="MicrosporidiaDB:SLOPH_562"/>
<dbReference type="Proteomes" id="UP000014978">
    <property type="component" value="Unassembled WGS sequence"/>
</dbReference>
<accession>S7W5E3</accession>
<sequence length="365" mass="42711">MNNKTKYILLTIVTIFCILSCIYIGYCCFSKDNKNKENDKCDMDSSVEEMKTENSLDLTKIGEEKENKLHSVRIKNTILKENSIIKHKDDEVKQQKRKDEVKKANDHYNSVNGKRIGFDERIDETNTFHQEFLDFLKQDNKINTGEENHDKKKIFNGKVQFFENMSKGLSKKTDETSKIDINNSEKSGLISNNHQEDIINNKVKTDSLNQISTEHTQNISEYKPSFYERLFHYIPMTKFNKDNQIKMDKEIKHKNETDNNNEQSITVKPHFTQRISGLVFNYITSLYNFINPKVSTVKDNSKENHKQPESNIPMDNEYLQVTGKCLTLKDKDDELEVLKSFEDKGPTFLITLKDEDVSDKRWITT</sequence>
<comment type="caution">
    <text evidence="2">The sequence shown here is derived from an EMBL/GenBank/DDBJ whole genome shotgun (WGS) entry which is preliminary data.</text>
</comment>
<dbReference type="HOGENOM" id="CLU_746339_0_0_1"/>
<proteinExistence type="predicted"/>
<organism evidence="2 3">
    <name type="scientific">Spraguea lophii (strain 42_110)</name>
    <name type="common">Microsporidian parasite</name>
    <dbReference type="NCBI Taxonomy" id="1358809"/>
    <lineage>
        <taxon>Eukaryota</taxon>
        <taxon>Fungi</taxon>
        <taxon>Fungi incertae sedis</taxon>
        <taxon>Microsporidia</taxon>
        <taxon>Spragueidae</taxon>
        <taxon>Spraguea</taxon>
    </lineage>
</organism>
<gene>
    <name evidence="2" type="ORF">SLOPH_562</name>
</gene>
<evidence type="ECO:0000313" key="2">
    <source>
        <dbReference type="EMBL" id="EPR77986.1"/>
    </source>
</evidence>
<keyword evidence="3" id="KW-1185">Reference proteome</keyword>
<keyword evidence="1" id="KW-0472">Membrane</keyword>
<dbReference type="AlphaFoldDB" id="S7W5E3"/>
<keyword evidence="1" id="KW-0812">Transmembrane</keyword>
<name>S7W5E3_SPRLO</name>
<dbReference type="EMBL" id="ATCN01001103">
    <property type="protein sequence ID" value="EPR77986.1"/>
    <property type="molecule type" value="Genomic_DNA"/>
</dbReference>
<keyword evidence="1" id="KW-1133">Transmembrane helix</keyword>